<evidence type="ECO:0000256" key="1">
    <source>
        <dbReference type="SAM" id="SignalP"/>
    </source>
</evidence>
<protein>
    <submittedName>
        <fullName evidence="2">Uncharacterized protein</fullName>
    </submittedName>
</protein>
<dbReference type="InterPro" id="IPR022269">
    <property type="entry name" value="SO_2930-like_C"/>
</dbReference>
<sequence length="340" mass="36219">MKRAGLALLALAGALFGAATANQPARVNDAAIMEDGYPAKLSDYGFFLDLKTRTPARRVVGYDLETPLFSDYATKQRFIYVPEGGQAIYDPKGAFDFPVGSALIKTFGYGAGAAFRPLETRLLLRRASGWVAIPYVWNAEGTDAVAKRAGTRLPVSFTDPSGTARQISYAVPNQNQCKDCHALAGQIAPIGAKARYLNHRGQLATLVKAGLLDRAPANAPRVARWDDASAPLDARARAYLDINCAHCHNPQGAASNSGLFLEFDRTNPVALGIGKRPVAAGRGSGGRDFAIAPGDAEASILIYRLRSTDPGIAMPELGRATAHEEGIALLSKWIDSLPAR</sequence>
<dbReference type="AlphaFoldDB" id="A0A518RJH9"/>
<keyword evidence="1" id="KW-0732">Signal</keyword>
<evidence type="ECO:0000313" key="2">
    <source>
        <dbReference type="EMBL" id="QDX27605.1"/>
    </source>
</evidence>
<feature type="chain" id="PRO_5021799179" evidence="1">
    <location>
        <begin position="22"/>
        <end position="340"/>
    </location>
</feature>
<name>A0A518RJH9_9SPHN</name>
<dbReference type="EMBL" id="CP042239">
    <property type="protein sequence ID" value="QDX27605.1"/>
    <property type="molecule type" value="Genomic_DNA"/>
</dbReference>
<dbReference type="InterPro" id="IPR036280">
    <property type="entry name" value="Multihaem_cyt_sf"/>
</dbReference>
<dbReference type="RefSeq" id="WP_145849080.1">
    <property type="nucleotide sequence ID" value="NZ_CP042239.1"/>
</dbReference>
<accession>A0A518RJH9</accession>
<dbReference type="KEGG" id="ssua:FPZ54_17395"/>
<gene>
    <name evidence="2" type="ORF">FPZ54_17395</name>
</gene>
<dbReference type="Proteomes" id="UP000318055">
    <property type="component" value="Chromosome"/>
</dbReference>
<dbReference type="SUPFAM" id="SSF48695">
    <property type="entry name" value="Multiheme cytochromes"/>
    <property type="match status" value="1"/>
</dbReference>
<evidence type="ECO:0000313" key="3">
    <source>
        <dbReference type="Proteomes" id="UP000318055"/>
    </source>
</evidence>
<dbReference type="InterPro" id="IPR036909">
    <property type="entry name" value="Cyt_c-like_dom_sf"/>
</dbReference>
<organism evidence="2 3">
    <name type="scientific">Sphingomonas suaedae</name>
    <dbReference type="NCBI Taxonomy" id="2599297"/>
    <lineage>
        <taxon>Bacteria</taxon>
        <taxon>Pseudomonadati</taxon>
        <taxon>Pseudomonadota</taxon>
        <taxon>Alphaproteobacteria</taxon>
        <taxon>Sphingomonadales</taxon>
        <taxon>Sphingomonadaceae</taxon>
        <taxon>Sphingomonas</taxon>
    </lineage>
</organism>
<feature type="signal peptide" evidence="1">
    <location>
        <begin position="1"/>
        <end position="21"/>
    </location>
</feature>
<dbReference type="GO" id="GO:0009055">
    <property type="term" value="F:electron transfer activity"/>
    <property type="evidence" value="ECO:0007669"/>
    <property type="project" value="InterPro"/>
</dbReference>
<keyword evidence="3" id="KW-1185">Reference proteome</keyword>
<dbReference type="SUPFAM" id="SSF46626">
    <property type="entry name" value="Cytochrome c"/>
    <property type="match status" value="1"/>
</dbReference>
<dbReference type="NCBIfam" id="TIGR03806">
    <property type="entry name" value="chp_HNE_0200"/>
    <property type="match status" value="1"/>
</dbReference>
<dbReference type="GO" id="GO:0020037">
    <property type="term" value="F:heme binding"/>
    <property type="evidence" value="ECO:0007669"/>
    <property type="project" value="InterPro"/>
</dbReference>
<dbReference type="OrthoDB" id="338827at2"/>
<proteinExistence type="predicted"/>
<reference evidence="2 3" key="1">
    <citation type="submission" date="2019-07" db="EMBL/GenBank/DDBJ databases">
        <title>Sphingomonas alkalisoli sp. nov., isolated from rhizosphere soil of Suaedae salsa.</title>
        <authorList>
            <person name="Zhang H."/>
            <person name="Xu L."/>
            <person name="Zhang J.-X."/>
            <person name="Sun J.-Q."/>
        </authorList>
    </citation>
    <scope>NUCLEOTIDE SEQUENCE [LARGE SCALE GENOMIC DNA]</scope>
    <source>
        <strain evidence="2 3">XS-10</strain>
    </source>
</reference>